<organism evidence="4">
    <name type="scientific">marine metagenome</name>
    <dbReference type="NCBI Taxonomy" id="408172"/>
    <lineage>
        <taxon>unclassified sequences</taxon>
        <taxon>metagenomes</taxon>
        <taxon>ecological metagenomes</taxon>
    </lineage>
</organism>
<reference evidence="4" key="1">
    <citation type="submission" date="2018-05" db="EMBL/GenBank/DDBJ databases">
        <authorList>
            <person name="Lanie J.A."/>
            <person name="Ng W.-L."/>
            <person name="Kazmierczak K.M."/>
            <person name="Andrzejewski T.M."/>
            <person name="Davidsen T.M."/>
            <person name="Wayne K.J."/>
            <person name="Tettelin H."/>
            <person name="Glass J.I."/>
            <person name="Rusch D."/>
            <person name="Podicherti R."/>
            <person name="Tsui H.-C.T."/>
            <person name="Winkler M.E."/>
        </authorList>
    </citation>
    <scope>NUCLEOTIDE SEQUENCE</scope>
</reference>
<feature type="non-terminal residue" evidence="4">
    <location>
        <position position="337"/>
    </location>
</feature>
<protein>
    <recommendedName>
        <fullName evidence="5">Peptidase M16 N-terminal domain-containing protein</fullName>
    </recommendedName>
</protein>
<sequence length="337" mass="36885">MPVVLACAASVGCGDNGTITPTPLGIGQQALNSPLITLRVSFEAGSVDDPDGKHGLNALTALMIGQGGTGRLTYEDVTSTLYPWAASIGTQYDKETTTVIGEVHRDHLESFYEIFLDLIVSPRLDPADFERNRDFLTNAIVSTLRGNDDEELGKQTLNVLLYEGHPYEATEMGTERGLGAIVLDDVRTFHAERYTAANMRVGVAGGYPDGFLARVERDLAVALPPGAPAQRDIPGPRALEGIELLLVEKDAIATAISMGFPIDVTRSDDDFYPLMVANSYFGEHRTFNGRLMNQMRGLRGLNYGDYSYIENFVQDGGSTFPVPNTPRRQQFFSIWIR</sequence>
<evidence type="ECO:0000256" key="1">
    <source>
        <dbReference type="ARBA" id="ARBA00007261"/>
    </source>
</evidence>
<dbReference type="Gene3D" id="3.30.830.10">
    <property type="entry name" value="Metalloenzyme, LuxS/M16 peptidase-like"/>
    <property type="match status" value="2"/>
</dbReference>
<name>A0A381NZX3_9ZZZZ</name>
<evidence type="ECO:0000259" key="3">
    <source>
        <dbReference type="Pfam" id="PF05193"/>
    </source>
</evidence>
<evidence type="ECO:0008006" key="5">
    <source>
        <dbReference type="Google" id="ProtNLM"/>
    </source>
</evidence>
<dbReference type="PANTHER" id="PTHR11851:SF49">
    <property type="entry name" value="MITOCHONDRIAL-PROCESSING PEPTIDASE SUBUNIT ALPHA"/>
    <property type="match status" value="1"/>
</dbReference>
<feature type="domain" description="Peptidase M16 N-terminal" evidence="2">
    <location>
        <begin position="36"/>
        <end position="137"/>
    </location>
</feature>
<dbReference type="GO" id="GO:0046872">
    <property type="term" value="F:metal ion binding"/>
    <property type="evidence" value="ECO:0007669"/>
    <property type="project" value="InterPro"/>
</dbReference>
<dbReference type="EMBL" id="UINC01000697">
    <property type="protein sequence ID" value="SUZ59739.1"/>
    <property type="molecule type" value="Genomic_DNA"/>
</dbReference>
<proteinExistence type="inferred from homology"/>
<dbReference type="InterPro" id="IPR011765">
    <property type="entry name" value="Pept_M16_N"/>
</dbReference>
<dbReference type="InterPro" id="IPR050361">
    <property type="entry name" value="MPP/UQCRC_Complex"/>
</dbReference>
<dbReference type="SUPFAM" id="SSF63411">
    <property type="entry name" value="LuxS/MPP-like metallohydrolase"/>
    <property type="match status" value="2"/>
</dbReference>
<comment type="similarity">
    <text evidence="1">Belongs to the peptidase M16 family.</text>
</comment>
<dbReference type="InterPro" id="IPR011249">
    <property type="entry name" value="Metalloenz_LuxS/M16"/>
</dbReference>
<dbReference type="Pfam" id="PF00675">
    <property type="entry name" value="Peptidase_M16"/>
    <property type="match status" value="1"/>
</dbReference>
<evidence type="ECO:0000259" key="2">
    <source>
        <dbReference type="Pfam" id="PF00675"/>
    </source>
</evidence>
<dbReference type="InterPro" id="IPR007863">
    <property type="entry name" value="Peptidase_M16_C"/>
</dbReference>
<dbReference type="AlphaFoldDB" id="A0A381NZX3"/>
<dbReference type="Pfam" id="PF05193">
    <property type="entry name" value="Peptidase_M16_C"/>
    <property type="match status" value="1"/>
</dbReference>
<feature type="domain" description="Peptidase M16 C-terminal" evidence="3">
    <location>
        <begin position="181"/>
        <end position="311"/>
    </location>
</feature>
<evidence type="ECO:0000313" key="4">
    <source>
        <dbReference type="EMBL" id="SUZ59739.1"/>
    </source>
</evidence>
<accession>A0A381NZX3</accession>
<dbReference type="PANTHER" id="PTHR11851">
    <property type="entry name" value="METALLOPROTEASE"/>
    <property type="match status" value="1"/>
</dbReference>
<gene>
    <name evidence="4" type="ORF">METZ01_LOCUS12593</name>
</gene>